<gene>
    <name evidence="1" type="ORF">BITS_1042</name>
</gene>
<evidence type="ECO:0000313" key="1">
    <source>
        <dbReference type="EMBL" id="KFJ05905.1"/>
    </source>
</evidence>
<proteinExistence type="predicted"/>
<comment type="caution">
    <text evidence="1">The sequence shown here is derived from an EMBL/GenBank/DDBJ whole genome shotgun (WGS) entry which is preliminary data.</text>
</comment>
<dbReference type="EMBL" id="JGZU01000011">
    <property type="protein sequence ID" value="KFJ05905.1"/>
    <property type="molecule type" value="Genomic_DNA"/>
</dbReference>
<dbReference type="AlphaFoldDB" id="A0A087EDQ4"/>
<name>A0A087EDQ4_9BIFI</name>
<accession>A0A087EDQ4</accession>
<sequence length="79" mass="9093">MNMAWIAEYHLLVLGHLQVLDRLQVHEAMSHTVIAIATFASFALLQYLPQGYDRIAIRNDAGGDIQWLRMHASLRRAYE</sequence>
<protein>
    <submittedName>
        <fullName evidence="1">Uncharacterized protein</fullName>
    </submittedName>
</protein>
<dbReference type="Proteomes" id="UP000029080">
    <property type="component" value="Unassembled WGS sequence"/>
</dbReference>
<evidence type="ECO:0000313" key="2">
    <source>
        <dbReference type="Proteomes" id="UP000029080"/>
    </source>
</evidence>
<reference evidence="1 2" key="1">
    <citation type="submission" date="2014-03" db="EMBL/GenBank/DDBJ databases">
        <title>Genomics of Bifidobacteria.</title>
        <authorList>
            <person name="Ventura M."/>
            <person name="Milani C."/>
            <person name="Lugli G.A."/>
        </authorList>
    </citation>
    <scope>NUCLEOTIDE SEQUENCE [LARGE SCALE GENOMIC DNA]</scope>
    <source>
        <strain evidence="1 2">JCM 13495</strain>
    </source>
</reference>
<organism evidence="1 2">
    <name type="scientific">Bifidobacterium tsurumiense</name>
    <dbReference type="NCBI Taxonomy" id="356829"/>
    <lineage>
        <taxon>Bacteria</taxon>
        <taxon>Bacillati</taxon>
        <taxon>Actinomycetota</taxon>
        <taxon>Actinomycetes</taxon>
        <taxon>Bifidobacteriales</taxon>
        <taxon>Bifidobacteriaceae</taxon>
        <taxon>Bifidobacterium</taxon>
    </lineage>
</organism>
<keyword evidence="2" id="KW-1185">Reference proteome</keyword>